<dbReference type="SUPFAM" id="SSF49785">
    <property type="entry name" value="Galactose-binding domain-like"/>
    <property type="match status" value="1"/>
</dbReference>
<keyword evidence="5" id="KW-1133">Transmembrane helix</keyword>
<protein>
    <submittedName>
        <fullName evidence="8">NPCBM/NEW2 domain-containing protein</fullName>
    </submittedName>
</protein>
<dbReference type="InterPro" id="IPR055372">
    <property type="entry name" value="CBM96"/>
</dbReference>
<feature type="region of interest" description="Disordered" evidence="4">
    <location>
        <begin position="1251"/>
        <end position="1289"/>
    </location>
</feature>
<feature type="chain" id="PRO_5038402672" evidence="6">
    <location>
        <begin position="25"/>
        <end position="1412"/>
    </location>
</feature>
<evidence type="ECO:0000256" key="1">
    <source>
        <dbReference type="ARBA" id="ARBA00004613"/>
    </source>
</evidence>
<dbReference type="Gene3D" id="2.60.120.260">
    <property type="entry name" value="Galactose-binding domain-like"/>
    <property type="match status" value="1"/>
</dbReference>
<dbReference type="Pfam" id="PF24517">
    <property type="entry name" value="CBM96"/>
    <property type="match status" value="1"/>
</dbReference>
<dbReference type="Proteomes" id="UP000317209">
    <property type="component" value="Unassembled WGS sequence"/>
</dbReference>
<reference evidence="8 9" key="1">
    <citation type="submission" date="2019-06" db="EMBL/GenBank/DDBJ databases">
        <title>Sequencing the genomes of 1000 actinobacteria strains.</title>
        <authorList>
            <person name="Klenk H.-P."/>
        </authorList>
    </citation>
    <scope>NUCLEOTIDE SEQUENCE [LARGE SCALE GENOMIC DNA]</scope>
    <source>
        <strain evidence="8 9">DSM 20169</strain>
    </source>
</reference>
<evidence type="ECO:0000256" key="6">
    <source>
        <dbReference type="SAM" id="SignalP"/>
    </source>
</evidence>
<dbReference type="Gene3D" id="2.60.120.1060">
    <property type="entry name" value="NPCBM/NEW2 domain"/>
    <property type="match status" value="2"/>
</dbReference>
<keyword evidence="2" id="KW-0964">Secreted</keyword>
<name>A0A543BI53_9MICO</name>
<accession>A0A543BI53</accession>
<dbReference type="InterPro" id="IPR008979">
    <property type="entry name" value="Galactose-bd-like_sf"/>
</dbReference>
<evidence type="ECO:0000256" key="4">
    <source>
        <dbReference type="SAM" id="MobiDB-lite"/>
    </source>
</evidence>
<feature type="domain" description="Carbohydrate-binding module family 96" evidence="7">
    <location>
        <begin position="1117"/>
        <end position="1181"/>
    </location>
</feature>
<dbReference type="GO" id="GO:0005576">
    <property type="term" value="C:extracellular region"/>
    <property type="evidence" value="ECO:0007669"/>
    <property type="project" value="UniProtKB-SubCell"/>
</dbReference>
<gene>
    <name evidence="8" type="ORF">FB560_0071</name>
</gene>
<evidence type="ECO:0000256" key="5">
    <source>
        <dbReference type="SAM" id="Phobius"/>
    </source>
</evidence>
<proteinExistence type="predicted"/>
<feature type="transmembrane region" description="Helical" evidence="5">
    <location>
        <begin position="1386"/>
        <end position="1406"/>
    </location>
</feature>
<organism evidence="8 9">
    <name type="scientific">Microbacterium saperdae</name>
    <dbReference type="NCBI Taxonomy" id="69368"/>
    <lineage>
        <taxon>Bacteria</taxon>
        <taxon>Bacillati</taxon>
        <taxon>Actinomycetota</taxon>
        <taxon>Actinomycetes</taxon>
        <taxon>Micrococcales</taxon>
        <taxon>Microbacteriaceae</taxon>
        <taxon>Microbacterium</taxon>
    </lineage>
</organism>
<comment type="caution">
    <text evidence="8">The sequence shown here is derived from an EMBL/GenBank/DDBJ whole genome shotgun (WGS) entry which is preliminary data.</text>
</comment>
<dbReference type="InterPro" id="IPR038637">
    <property type="entry name" value="NPCBM_sf"/>
</dbReference>
<feature type="compositionally biased region" description="Pro residues" evidence="4">
    <location>
        <begin position="1255"/>
        <end position="1283"/>
    </location>
</feature>
<feature type="signal peptide" evidence="6">
    <location>
        <begin position="1"/>
        <end position="24"/>
    </location>
</feature>
<evidence type="ECO:0000259" key="7">
    <source>
        <dbReference type="Pfam" id="PF24517"/>
    </source>
</evidence>
<keyword evidence="9" id="KW-1185">Reference proteome</keyword>
<dbReference type="EMBL" id="VFOX01000001">
    <property type="protein sequence ID" value="TQL84484.1"/>
    <property type="molecule type" value="Genomic_DNA"/>
</dbReference>
<evidence type="ECO:0000256" key="3">
    <source>
        <dbReference type="ARBA" id="ARBA00022729"/>
    </source>
</evidence>
<evidence type="ECO:0000313" key="8">
    <source>
        <dbReference type="EMBL" id="TQL84484.1"/>
    </source>
</evidence>
<evidence type="ECO:0000256" key="2">
    <source>
        <dbReference type="ARBA" id="ARBA00022525"/>
    </source>
</evidence>
<dbReference type="RefSeq" id="WP_170197994.1">
    <property type="nucleotide sequence ID" value="NZ_VFOX01000001.1"/>
</dbReference>
<comment type="subcellular location">
    <subcellularLocation>
        <location evidence="1">Secreted</location>
    </subcellularLocation>
</comment>
<keyword evidence="5" id="KW-0812">Transmembrane</keyword>
<dbReference type="InterPro" id="IPR032287">
    <property type="entry name" value="DUF4838"/>
</dbReference>
<sequence length="1412" mass="150639">MRFRAFLALAVGASLLAASIPAAAAADDPGIPVIVDGTVTAVIVVPNDPEDRVDAAAESLAALLAEASGGAAPEIIPVSALGGPTPPDPSLTLLMVGIHPHTQSVMDAEYAGLSDDGWVVHAHAPGTSSPGVIELVAPTEDGVWAATMAFLEREVGVAWLMPWAFGDHVPAVSDLEVPAVNLRFEPAFSKGELYSIPENPWIERMAMQRSSDPGDRFSHNMYRIFTPGLYADTHPEYYPVVNGERLIPGRNGVPGHYQWNPRFTAETKQVVVDYIVDYFASHPDAEWFSLGVNDENGFDDEYTLNAPVNSIGVPSVSDPYFTWVNDIVATVTANGTLYQDKKFGVVAYSALQDAPSFDLDPQVVPFLTKDVGIWLDTAIRDSDRDWISEWKDAASEIGIYDYTYGTYYAIPRYYPHLMQDSYEYLESIDVKSYFAEWQPGWGEGPKAYIQAKLSRDPSLDVDQLLESWATLAVGAAAAVPLIEYYEHWEDFWTTRVTDTEWWEASKRGIYLNIHTSSYLDAVTQADIDLTESLMAQVDTLAVTADQQARADVLTRSAEIYAASMASYPKSTVTVASEQEALDWLDDQGGVATAIEKAALRNQLLDTELARTDSALYGDPRLFGSGNNWNGVNTHLQARFVEYLAASEPSGGPVTERLRDLASAPADTLLRTFAREILVRSVPSENTLEDPSFEAQTGTLTGSGTWYTQTNASGGDFASSEDVARTGTKSVKATDVAFSAVSQVLPVTAGEATAIAHYRTPAGTNSTATLWFKVGLLGANGTTLALNHAYTDSLNASAGTGAWKESRLQFAIPAEVGGVAVTDILLQMEVYQQSDGVPIYLDDFGFSQSTPLDTTAFDTVRGSYTRILETSQADRYTPASLAVAQDAYDAVIAAIRGYGVTTQPALDALLDDVRDAFAALVMRPSTIENRQWLSDVPYDQTRSWSPESGSQAGIHLDLNADGLPYLVEADGGPAPSAKAVGVAAPSELVYDLSALEVDTFQATPAVDAGVDIPRLFATDVSLPALSSRFAVDQTEFVTTHGDDGVVSFQLSTRDSGSSYLGDADLPPVYSPLLRIVTGDEPVREVRATRSVDVRDWMPDTNLDNTDVGQMQQLAGAGNGIAKSYLSFDLPADIDLADVTKVELDMWLAGSFGVSTLTVSGLTVDTWDAGTITYNSQPVAYTAAEVDGFAPIEFSIYGDDELLATGTAGLGAVPTPLSVPLDDVDELRLVTSMNASPLAAHAVWADAQLYDFVLDPDPQPTDGPTPQPTDGPTPEPTDGPAPEPTDGPAWASIDVGDARVEVGGTLSVHVSGLEAGQQIQATVHSEPMEVAGIPRASASGAVSFPVHIPAGFAPGPHTLEITAAGEAPLRIAITVVAAGQLAVTGGQMPLTVLVLALGVVAIGCALALRRRRSS</sequence>
<keyword evidence="5" id="KW-0472">Membrane</keyword>
<dbReference type="Pfam" id="PF16126">
    <property type="entry name" value="DUF4838"/>
    <property type="match status" value="1"/>
</dbReference>
<keyword evidence="3 6" id="KW-0732">Signal</keyword>
<evidence type="ECO:0000313" key="9">
    <source>
        <dbReference type="Proteomes" id="UP000317209"/>
    </source>
</evidence>